<protein>
    <submittedName>
        <fullName evidence="1">Uncharacterized protein</fullName>
    </submittedName>
</protein>
<dbReference type="EMBL" id="LAZR01032783">
    <property type="protein sequence ID" value="KKL49921.1"/>
    <property type="molecule type" value="Genomic_DNA"/>
</dbReference>
<comment type="caution">
    <text evidence="1">The sequence shown here is derived from an EMBL/GenBank/DDBJ whole genome shotgun (WGS) entry which is preliminary data.</text>
</comment>
<gene>
    <name evidence="1" type="ORF">LCGC14_2310650</name>
</gene>
<accession>A0A0F9D889</accession>
<reference evidence="1" key="1">
    <citation type="journal article" date="2015" name="Nature">
        <title>Complex archaea that bridge the gap between prokaryotes and eukaryotes.</title>
        <authorList>
            <person name="Spang A."/>
            <person name="Saw J.H."/>
            <person name="Jorgensen S.L."/>
            <person name="Zaremba-Niedzwiedzka K."/>
            <person name="Martijn J."/>
            <person name="Lind A.E."/>
            <person name="van Eijk R."/>
            <person name="Schleper C."/>
            <person name="Guy L."/>
            <person name="Ettema T.J."/>
        </authorList>
    </citation>
    <scope>NUCLEOTIDE SEQUENCE</scope>
</reference>
<evidence type="ECO:0000313" key="1">
    <source>
        <dbReference type="EMBL" id="KKL49921.1"/>
    </source>
</evidence>
<name>A0A0F9D889_9ZZZZ</name>
<organism evidence="1">
    <name type="scientific">marine sediment metagenome</name>
    <dbReference type="NCBI Taxonomy" id="412755"/>
    <lineage>
        <taxon>unclassified sequences</taxon>
        <taxon>metagenomes</taxon>
        <taxon>ecological metagenomes</taxon>
    </lineage>
</organism>
<proteinExistence type="predicted"/>
<dbReference type="AlphaFoldDB" id="A0A0F9D889"/>
<sequence length="67" mass="7708">MDYKVLNACDYECHDYYGELYSCGEPAPYQVWWEDGKPMTVCKTHFDFMIDAEAKVAAPMTNTGEKV</sequence>